<keyword evidence="8" id="KW-1185">Reference proteome</keyword>
<accession>A0ABW5GLV2</accession>
<keyword evidence="7" id="KW-0560">Oxidoreductase</keyword>
<dbReference type="PANTHER" id="PTHR43004:SF19">
    <property type="entry name" value="BINDING MONOOXYGENASE, PUTATIVE (JCVI)-RELATED"/>
    <property type="match status" value="1"/>
</dbReference>
<gene>
    <name evidence="7" type="ORF">ACFSYJ_24775</name>
</gene>
<sequence length="508" mass="54574">MDTVVIVGAGPTGLTLACELARRGTPVRVIEKSPEYPRSSRAKGPNQRTLEVFEDLGVLDRIFAASGPAPVMRKYRDGELISSADPWAGVHPTPDRPYAHSRLIAQYRVEEILRDELAKHDVQVELGAELTGITQDESGVTGTLADGRRFEAAYLVGCDGGHSTVRKLLGLPLVGETEEEQRMVLGDVEVDGLDRAFWHQWLDADGGVLLCPVPGTERTWWFQAAPERGPGGEPLPPSLESFQRLFARYARLPGGWLTRADLLSTYRVNVRMVERYRAGRVLLAGDAAHVHPIAGGMGMNTGIQDAYNLGWKLALVAAGAAGDALLDSYEAERLPIASWTLKVSSERLSVAMAAIKKPGGGLDVVVTEETTMLGVGYRWSPLSARPSERDSPLQPGDRAPDAPCADFGTSTTVRLFERFAGPHFTLLGFGERAAATLGGIAAPYGDLVRTVAIDAGSPGLSDKDGHARRAYAVDGDALVLVRPDNYVAAVVDVAEQATITRYLASITT</sequence>
<dbReference type="Gene3D" id="3.50.50.60">
    <property type="entry name" value="FAD/NAD(P)-binding domain"/>
    <property type="match status" value="1"/>
</dbReference>
<dbReference type="InterPro" id="IPR036249">
    <property type="entry name" value="Thioredoxin-like_sf"/>
</dbReference>
<dbReference type="Gene3D" id="3.40.30.120">
    <property type="match status" value="1"/>
</dbReference>
<dbReference type="InterPro" id="IPR050641">
    <property type="entry name" value="RIFMO-like"/>
</dbReference>
<evidence type="ECO:0000256" key="4">
    <source>
        <dbReference type="ARBA" id="ARBA00022827"/>
    </source>
</evidence>
<feature type="domain" description="FAD-binding" evidence="6">
    <location>
        <begin position="3"/>
        <end position="338"/>
    </location>
</feature>
<organism evidence="7 8">
    <name type="scientific">Amycolatopsis samaneae</name>
    <dbReference type="NCBI Taxonomy" id="664691"/>
    <lineage>
        <taxon>Bacteria</taxon>
        <taxon>Bacillati</taxon>
        <taxon>Actinomycetota</taxon>
        <taxon>Actinomycetes</taxon>
        <taxon>Pseudonocardiales</taxon>
        <taxon>Pseudonocardiaceae</taxon>
        <taxon>Amycolatopsis</taxon>
    </lineage>
</organism>
<dbReference type="SUPFAM" id="SSF51905">
    <property type="entry name" value="FAD/NAD(P)-binding domain"/>
    <property type="match status" value="1"/>
</dbReference>
<dbReference type="InterPro" id="IPR002938">
    <property type="entry name" value="FAD-bd"/>
</dbReference>
<name>A0ABW5GLV2_9PSEU</name>
<evidence type="ECO:0000313" key="7">
    <source>
        <dbReference type="EMBL" id="MFD2461845.1"/>
    </source>
</evidence>
<dbReference type="EMBL" id="JBHUKU010000014">
    <property type="protein sequence ID" value="MFD2461845.1"/>
    <property type="molecule type" value="Genomic_DNA"/>
</dbReference>
<dbReference type="Proteomes" id="UP001597419">
    <property type="component" value="Unassembled WGS sequence"/>
</dbReference>
<feature type="region of interest" description="Disordered" evidence="5">
    <location>
        <begin position="383"/>
        <end position="403"/>
    </location>
</feature>
<reference evidence="8" key="1">
    <citation type="journal article" date="2019" name="Int. J. Syst. Evol. Microbiol.">
        <title>The Global Catalogue of Microorganisms (GCM) 10K type strain sequencing project: providing services to taxonomists for standard genome sequencing and annotation.</title>
        <authorList>
            <consortium name="The Broad Institute Genomics Platform"/>
            <consortium name="The Broad Institute Genome Sequencing Center for Infectious Disease"/>
            <person name="Wu L."/>
            <person name="Ma J."/>
        </authorList>
    </citation>
    <scope>NUCLEOTIDE SEQUENCE [LARGE SCALE GENOMIC DNA]</scope>
    <source>
        <strain evidence="8">CGMCC 4.7643</strain>
    </source>
</reference>
<dbReference type="PRINTS" id="PR00420">
    <property type="entry name" value="RNGMNOXGNASE"/>
</dbReference>
<evidence type="ECO:0000256" key="5">
    <source>
        <dbReference type="SAM" id="MobiDB-lite"/>
    </source>
</evidence>
<evidence type="ECO:0000256" key="3">
    <source>
        <dbReference type="ARBA" id="ARBA00022630"/>
    </source>
</evidence>
<evidence type="ECO:0000259" key="6">
    <source>
        <dbReference type="Pfam" id="PF01494"/>
    </source>
</evidence>
<evidence type="ECO:0000313" key="8">
    <source>
        <dbReference type="Proteomes" id="UP001597419"/>
    </source>
</evidence>
<keyword evidence="3" id="KW-0285">Flavoprotein</keyword>
<dbReference type="InterPro" id="IPR036188">
    <property type="entry name" value="FAD/NAD-bd_sf"/>
</dbReference>
<dbReference type="Pfam" id="PF01494">
    <property type="entry name" value="FAD_binding_3"/>
    <property type="match status" value="1"/>
</dbReference>
<dbReference type="Gene3D" id="3.30.70.2450">
    <property type="match status" value="1"/>
</dbReference>
<dbReference type="NCBIfam" id="NF004832">
    <property type="entry name" value="PRK06184.1"/>
    <property type="match status" value="1"/>
</dbReference>
<dbReference type="SUPFAM" id="SSF52833">
    <property type="entry name" value="Thioredoxin-like"/>
    <property type="match status" value="1"/>
</dbReference>
<evidence type="ECO:0000256" key="2">
    <source>
        <dbReference type="ARBA" id="ARBA00007801"/>
    </source>
</evidence>
<protein>
    <submittedName>
        <fullName evidence="7">FAD-dependent monooxygenase</fullName>
    </submittedName>
</protein>
<evidence type="ECO:0000256" key="1">
    <source>
        <dbReference type="ARBA" id="ARBA00001974"/>
    </source>
</evidence>
<comment type="similarity">
    <text evidence="2">Belongs to the PheA/TfdB FAD monooxygenase family.</text>
</comment>
<dbReference type="RefSeq" id="WP_345390825.1">
    <property type="nucleotide sequence ID" value="NZ_BAABHG010000004.1"/>
</dbReference>
<comment type="cofactor">
    <cofactor evidence="1">
        <name>FAD</name>
        <dbReference type="ChEBI" id="CHEBI:57692"/>
    </cofactor>
</comment>
<keyword evidence="7" id="KW-0503">Monooxygenase</keyword>
<dbReference type="Pfam" id="PF21274">
    <property type="entry name" value="Rng_hyd_C"/>
    <property type="match status" value="1"/>
</dbReference>
<dbReference type="GO" id="GO:0004497">
    <property type="term" value="F:monooxygenase activity"/>
    <property type="evidence" value="ECO:0007669"/>
    <property type="project" value="UniProtKB-KW"/>
</dbReference>
<comment type="caution">
    <text evidence="7">The sequence shown here is derived from an EMBL/GenBank/DDBJ whole genome shotgun (WGS) entry which is preliminary data.</text>
</comment>
<dbReference type="PANTHER" id="PTHR43004">
    <property type="entry name" value="TRK SYSTEM POTASSIUM UPTAKE PROTEIN"/>
    <property type="match status" value="1"/>
</dbReference>
<proteinExistence type="inferred from homology"/>
<keyword evidence="4" id="KW-0274">FAD</keyword>